<dbReference type="InterPro" id="IPR047137">
    <property type="entry name" value="ORF3"/>
</dbReference>
<keyword evidence="3" id="KW-1185">Reference proteome</keyword>
<dbReference type="InterPro" id="IPR023393">
    <property type="entry name" value="START-like_dom_sf"/>
</dbReference>
<dbReference type="Proteomes" id="UP000250222">
    <property type="component" value="Unassembled WGS sequence"/>
</dbReference>
<evidence type="ECO:0000313" key="2">
    <source>
        <dbReference type="EMBL" id="SSA47087.1"/>
    </source>
</evidence>
<dbReference type="PANTHER" id="PTHR33824">
    <property type="entry name" value="POLYKETIDE CYCLASE/DEHYDRASE AND LIPID TRANSPORT SUPERFAMILY PROTEIN"/>
    <property type="match status" value="1"/>
</dbReference>
<feature type="domain" description="Coenzyme Q-binding protein COQ10 START" evidence="1">
    <location>
        <begin position="10"/>
        <end position="130"/>
    </location>
</feature>
<dbReference type="AlphaFoldDB" id="A0A2Y9AX11"/>
<name>A0A2Y9AX11_9MICO</name>
<dbReference type="Pfam" id="PF03364">
    <property type="entry name" value="Polyketide_cyc"/>
    <property type="match status" value="1"/>
</dbReference>
<proteinExistence type="predicted"/>
<sequence length="153" mass="17321">MSQVEESIDVDVPVSTAYNQWTQFESFPQFMEGVESITQVTDTLNRWVTTVGGQRREFNTEITEQHPDERIAWRSVGGDVHHAGVVTFHRLSDTTTRVMIQIDWEPSDAKEKVGSALGFDTRQVKADAARFKEFIESRGVESGSWRGDVENPS</sequence>
<dbReference type="OrthoDB" id="3695445at2"/>
<protein>
    <submittedName>
        <fullName evidence="2">Polyketide cyclase / dehydrase and lipid transport</fullName>
    </submittedName>
</protein>
<dbReference type="SUPFAM" id="SSF55961">
    <property type="entry name" value="Bet v1-like"/>
    <property type="match status" value="1"/>
</dbReference>
<dbReference type="InterPro" id="IPR005031">
    <property type="entry name" value="COQ10_START"/>
</dbReference>
<evidence type="ECO:0000313" key="3">
    <source>
        <dbReference type="Proteomes" id="UP000250222"/>
    </source>
</evidence>
<dbReference type="EMBL" id="UETB01000022">
    <property type="protein sequence ID" value="SSA47087.1"/>
    <property type="molecule type" value="Genomic_DNA"/>
</dbReference>
<organism evidence="2 3">
    <name type="scientific">Georgenia satyanarayanai</name>
    <dbReference type="NCBI Taxonomy" id="860221"/>
    <lineage>
        <taxon>Bacteria</taxon>
        <taxon>Bacillati</taxon>
        <taxon>Actinomycetota</taxon>
        <taxon>Actinomycetes</taxon>
        <taxon>Micrococcales</taxon>
        <taxon>Bogoriellaceae</taxon>
        <taxon>Georgenia</taxon>
    </lineage>
</organism>
<dbReference type="PANTHER" id="PTHR33824:SF7">
    <property type="entry name" value="POLYKETIDE CYCLASE_DEHYDRASE AND LIPID TRANSPORT SUPERFAMILY PROTEIN"/>
    <property type="match status" value="1"/>
</dbReference>
<accession>A0A2Y9AX11</accession>
<dbReference type="Gene3D" id="3.30.530.20">
    <property type="match status" value="1"/>
</dbReference>
<reference evidence="2 3" key="1">
    <citation type="submission" date="2016-10" db="EMBL/GenBank/DDBJ databases">
        <authorList>
            <person name="Cai Z."/>
        </authorList>
    </citation>
    <scope>NUCLEOTIDE SEQUENCE [LARGE SCALE GENOMIC DNA]</scope>
    <source>
        <strain evidence="2 3">CGMCC 1.10826</strain>
    </source>
</reference>
<dbReference type="RefSeq" id="WP_110853868.1">
    <property type="nucleotide sequence ID" value="NZ_QKLZ01000022.1"/>
</dbReference>
<gene>
    <name evidence="2" type="ORF">SAMN05216184_1225</name>
</gene>
<evidence type="ECO:0000259" key="1">
    <source>
        <dbReference type="Pfam" id="PF03364"/>
    </source>
</evidence>
<dbReference type="CDD" id="cd07817">
    <property type="entry name" value="SRPBCC_8"/>
    <property type="match status" value="1"/>
</dbReference>